<evidence type="ECO:0000313" key="8">
    <source>
        <dbReference type="Proteomes" id="UP000001811"/>
    </source>
</evidence>
<dbReference type="Proteomes" id="UP000001811">
    <property type="component" value="Unplaced"/>
</dbReference>
<sequence>EPITNRVFQALTSSDFKQQDGGSFSLSRTHLSGFRSRPRRTTIASAATRPPPIPSRGGSAPTGTPEGAGASRSSRTVPRLPPQPSGPPRAPRHPGFQRALPSLIRPEPGVRAPLLASAGTRFKRPASQAVKALSARGLLQPQVQVGPRANRVPQRREPRQHLSGHAPGASEGGSASPTYWSLGITSWDALGFPLRLGGSSGFRSSVALFRPLSFRRGDLPRSREIWASSSAGAQPGEAMFSSSAKIVKPNGEKPDEFESGISQVRGVAGRRGVRAPGGAGARVCAAGVAGGRRGSSGSGSPTALCAPQALLELEMNSDLKAQLRELNITAAKEIEVGGGRKAIIIFVPVPQLKSFQKIQVRLVRELEKKFSGKHVVFIAQRRILPKPTRKSRTKNKQKRPRSRTLTAVHDAILEDLVFPSEIVGKRIRVKLDGSRLIKVHLDKAQQNNVEHKVIADVRSRESSAV</sequence>
<protein>
    <recommendedName>
        <fullName evidence="4">Small ribosomal subunit protein eS7</fullName>
    </recommendedName>
    <alternativeName>
        <fullName evidence="5">40S ribosomal protein S7</fullName>
    </alternativeName>
</protein>
<reference evidence="7 8" key="1">
    <citation type="journal article" date="2011" name="Nature">
        <title>A high-resolution map of human evolutionary constraint using 29 mammals.</title>
        <authorList>
            <person name="Lindblad-Toh K."/>
            <person name="Garber M."/>
            <person name="Zuk O."/>
            <person name="Lin M.F."/>
            <person name="Parker B.J."/>
            <person name="Washietl S."/>
            <person name="Kheradpour P."/>
            <person name="Ernst J."/>
            <person name="Jordan G."/>
            <person name="Mauceli E."/>
            <person name="Ward L.D."/>
            <person name="Lowe C.B."/>
            <person name="Holloway A.K."/>
            <person name="Clamp M."/>
            <person name="Gnerre S."/>
            <person name="Alfoldi J."/>
            <person name="Beal K."/>
            <person name="Chang J."/>
            <person name="Clawson H."/>
            <person name="Cuff J."/>
            <person name="Di Palma F."/>
            <person name="Fitzgerald S."/>
            <person name="Flicek P."/>
            <person name="Guttman M."/>
            <person name="Hubisz M.J."/>
            <person name="Jaffe D.B."/>
            <person name="Jungreis I."/>
            <person name="Kent W.J."/>
            <person name="Kostka D."/>
            <person name="Lara M."/>
            <person name="Martins A.L."/>
            <person name="Massingham T."/>
            <person name="Moltke I."/>
            <person name="Raney B.J."/>
            <person name="Rasmussen M.D."/>
            <person name="Robinson J."/>
            <person name="Stark A."/>
            <person name="Vilella A.J."/>
            <person name="Wen J."/>
            <person name="Xie X."/>
            <person name="Zody M.C."/>
            <person name="Baldwin J."/>
            <person name="Bloom T."/>
            <person name="Chin C.W."/>
            <person name="Heiman D."/>
            <person name="Nicol R."/>
            <person name="Nusbaum C."/>
            <person name="Young S."/>
            <person name="Wilkinson J."/>
            <person name="Worley K.C."/>
            <person name="Kovar C.L."/>
            <person name="Muzny D.M."/>
            <person name="Gibbs R.A."/>
            <person name="Cree A."/>
            <person name="Dihn H.H."/>
            <person name="Fowler G."/>
            <person name="Jhangiani S."/>
            <person name="Joshi V."/>
            <person name="Lee S."/>
            <person name="Lewis L.R."/>
            <person name="Nazareth L.V."/>
            <person name="Okwuonu G."/>
            <person name="Santibanez J."/>
            <person name="Warren W.C."/>
            <person name="Mardis E.R."/>
            <person name="Weinstock G.M."/>
            <person name="Wilson R.K."/>
            <person name="Delehaunty K."/>
            <person name="Dooling D."/>
            <person name="Fronik C."/>
            <person name="Fulton L."/>
            <person name="Fulton B."/>
            <person name="Graves T."/>
            <person name="Minx P."/>
            <person name="Sodergren E."/>
            <person name="Birney E."/>
            <person name="Margulies E.H."/>
            <person name="Herrero J."/>
            <person name="Green E.D."/>
            <person name="Haussler D."/>
            <person name="Siepel A."/>
            <person name="Goldman N."/>
            <person name="Pollard K.S."/>
            <person name="Pedersen J.S."/>
            <person name="Lander E.S."/>
            <person name="Kellis M."/>
        </authorList>
    </citation>
    <scope>NUCLEOTIDE SEQUENCE [LARGE SCALE GENOMIC DNA]</scope>
    <source>
        <strain evidence="8">Thorbecke</strain>
    </source>
</reference>
<dbReference type="GO" id="GO:0022627">
    <property type="term" value="C:cytosolic small ribosomal subunit"/>
    <property type="evidence" value="ECO:0007669"/>
    <property type="project" value="TreeGrafter"/>
</dbReference>
<gene>
    <name evidence="7" type="primary">RPS7</name>
</gene>
<dbReference type="Bgee" id="ENSOCUG00000008507">
    <property type="expression patterns" value="Expressed in left lung and 15 other cell types or tissues"/>
</dbReference>
<evidence type="ECO:0000313" key="7">
    <source>
        <dbReference type="Ensembl" id="ENSOCUP00000044253.1"/>
    </source>
</evidence>
<dbReference type="PANTHER" id="PTHR11278">
    <property type="entry name" value="40S RIBOSOMAL PROTEIN S7"/>
    <property type="match status" value="1"/>
</dbReference>
<dbReference type="GO" id="GO:0032040">
    <property type="term" value="C:small-subunit processome"/>
    <property type="evidence" value="ECO:0007669"/>
    <property type="project" value="TreeGrafter"/>
</dbReference>
<feature type="region of interest" description="Disordered" evidence="6">
    <location>
        <begin position="141"/>
        <end position="175"/>
    </location>
</feature>
<evidence type="ECO:0000256" key="2">
    <source>
        <dbReference type="ARBA" id="ARBA00022980"/>
    </source>
</evidence>
<feature type="region of interest" description="Disordered" evidence="6">
    <location>
        <begin position="1"/>
        <end position="105"/>
    </location>
</feature>
<dbReference type="GO" id="GO:0030686">
    <property type="term" value="C:90S preribosome"/>
    <property type="evidence" value="ECO:0007669"/>
    <property type="project" value="TreeGrafter"/>
</dbReference>
<dbReference type="Pfam" id="PF01251">
    <property type="entry name" value="Ribosomal_S7e"/>
    <property type="match status" value="1"/>
</dbReference>
<dbReference type="STRING" id="9986.ENSOCUP00000044253"/>
<dbReference type="InterPro" id="IPR047861">
    <property type="entry name" value="Ribosomal_eS7_CS"/>
</dbReference>
<dbReference type="GO" id="GO:0006364">
    <property type="term" value="P:rRNA processing"/>
    <property type="evidence" value="ECO:0007669"/>
    <property type="project" value="TreeGrafter"/>
</dbReference>
<evidence type="ECO:0000256" key="1">
    <source>
        <dbReference type="ARBA" id="ARBA00007820"/>
    </source>
</evidence>
<dbReference type="InterPro" id="IPR000554">
    <property type="entry name" value="Ribosomal_eS7"/>
</dbReference>
<evidence type="ECO:0000256" key="6">
    <source>
        <dbReference type="SAM" id="MobiDB-lite"/>
    </source>
</evidence>
<dbReference type="GeneTree" id="ENSGT00390000014122"/>
<feature type="compositionally biased region" description="Polar residues" evidence="6">
    <location>
        <begin position="1"/>
        <end position="30"/>
    </location>
</feature>
<keyword evidence="8" id="KW-1185">Reference proteome</keyword>
<keyword evidence="2" id="KW-0689">Ribosomal protein</keyword>
<proteinExistence type="inferred from homology"/>
<dbReference type="GO" id="GO:0003735">
    <property type="term" value="F:structural constituent of ribosome"/>
    <property type="evidence" value="ECO:0007669"/>
    <property type="project" value="InterPro"/>
</dbReference>
<dbReference type="PANTHER" id="PTHR11278:SF0">
    <property type="entry name" value="SMALL RIBOSOMAL SUBUNIT PROTEIN ES7"/>
    <property type="match status" value="1"/>
</dbReference>
<dbReference type="GO" id="GO:0006412">
    <property type="term" value="P:translation"/>
    <property type="evidence" value="ECO:0007669"/>
    <property type="project" value="InterPro"/>
</dbReference>
<name>A0A5F9DDF5_RABIT</name>
<organism evidence="7 8">
    <name type="scientific">Oryctolagus cuniculus</name>
    <name type="common">Rabbit</name>
    <dbReference type="NCBI Taxonomy" id="9986"/>
    <lineage>
        <taxon>Eukaryota</taxon>
        <taxon>Metazoa</taxon>
        <taxon>Chordata</taxon>
        <taxon>Craniata</taxon>
        <taxon>Vertebrata</taxon>
        <taxon>Euteleostomi</taxon>
        <taxon>Mammalia</taxon>
        <taxon>Eutheria</taxon>
        <taxon>Euarchontoglires</taxon>
        <taxon>Glires</taxon>
        <taxon>Lagomorpha</taxon>
        <taxon>Leporidae</taxon>
        <taxon>Oryctolagus</taxon>
    </lineage>
</organism>
<reference evidence="7" key="3">
    <citation type="submission" date="2025-09" db="UniProtKB">
        <authorList>
            <consortium name="Ensembl"/>
        </authorList>
    </citation>
    <scope>IDENTIFICATION</scope>
    <source>
        <strain evidence="7">Thorbecke</strain>
    </source>
</reference>
<feature type="compositionally biased region" description="Pro residues" evidence="6">
    <location>
        <begin position="79"/>
        <end position="89"/>
    </location>
</feature>
<comment type="similarity">
    <text evidence="1">Belongs to the eukaryotic ribosomal protein eS7 family.</text>
</comment>
<dbReference type="GO" id="GO:0042274">
    <property type="term" value="P:ribosomal small subunit biogenesis"/>
    <property type="evidence" value="ECO:0007669"/>
    <property type="project" value="TreeGrafter"/>
</dbReference>
<evidence type="ECO:0000256" key="3">
    <source>
        <dbReference type="ARBA" id="ARBA00023274"/>
    </source>
</evidence>
<dbReference type="PROSITE" id="PS00948">
    <property type="entry name" value="RIBOSOMAL_S7E"/>
    <property type="match status" value="1"/>
</dbReference>
<accession>A0A5F9DDF5</accession>
<dbReference type="AlphaFoldDB" id="A0A5F9DDF5"/>
<keyword evidence="3" id="KW-0687">Ribonucleoprotein</keyword>
<dbReference type="InParanoid" id="A0A5F9DDF5"/>
<evidence type="ECO:0000256" key="4">
    <source>
        <dbReference type="ARBA" id="ARBA00035279"/>
    </source>
</evidence>
<evidence type="ECO:0000256" key="5">
    <source>
        <dbReference type="ARBA" id="ARBA00035404"/>
    </source>
</evidence>
<dbReference type="Ensembl" id="ENSOCUT00000051947.1">
    <property type="protein sequence ID" value="ENSOCUP00000044253.1"/>
    <property type="gene ID" value="ENSOCUG00000008507.4"/>
</dbReference>
<reference evidence="7" key="2">
    <citation type="submission" date="2025-08" db="UniProtKB">
        <authorList>
            <consortium name="Ensembl"/>
        </authorList>
    </citation>
    <scope>IDENTIFICATION</scope>
    <source>
        <strain evidence="7">Thorbecke</strain>
    </source>
</reference>